<gene>
    <name evidence="2" type="ORF">GCM10011386_37610</name>
</gene>
<keyword evidence="1" id="KW-1133">Transmembrane helix</keyword>
<evidence type="ECO:0008006" key="4">
    <source>
        <dbReference type="Google" id="ProtNLM"/>
    </source>
</evidence>
<evidence type="ECO:0000313" key="2">
    <source>
        <dbReference type="EMBL" id="GGC41955.1"/>
    </source>
</evidence>
<sequence>MDKRDKKELITGIRDFLGDFEEPYNPEEWKHFQRHRKKKQRRPIPLFVKLAGIAASLFLVVYASMKYLPLLEGIDKTKNSMPKQAPKPVGEVERKDSIRIDSVSRGIDRLKPVGNDSAPQIPIPRAIDSVSSGQHPPYSNRIEPTREQLETIPLSGHLTGTVKPPYQKPYRERGIKLPNLRLPDESRIAIRNVRFGVNLNPAFTDKGFAFGGGLSARVALTDRISTEIGVGYSGMTVGNDWEADMSDTVNSQIVGSRNTVGMVSIPVSVNYAFSENFSASLGLVPFRAISDRRTDMLQTNRWMRGDMASGDTTLRLVSERSKSRRPDSLYRGSAYWGFIQLSGHIAPAVLRRYNMEIAPYVGIPVGRLRDDRYRWLHGGVSLRFYFQ</sequence>
<evidence type="ECO:0000313" key="3">
    <source>
        <dbReference type="Proteomes" id="UP000597338"/>
    </source>
</evidence>
<keyword evidence="1" id="KW-0472">Membrane</keyword>
<organism evidence="2 3">
    <name type="scientific">Parapedobacter defluvii</name>
    <dbReference type="NCBI Taxonomy" id="2045106"/>
    <lineage>
        <taxon>Bacteria</taxon>
        <taxon>Pseudomonadati</taxon>
        <taxon>Bacteroidota</taxon>
        <taxon>Sphingobacteriia</taxon>
        <taxon>Sphingobacteriales</taxon>
        <taxon>Sphingobacteriaceae</taxon>
        <taxon>Parapedobacter</taxon>
    </lineage>
</organism>
<keyword evidence="3" id="KW-1185">Reference proteome</keyword>
<comment type="caution">
    <text evidence="2">The sequence shown here is derived from an EMBL/GenBank/DDBJ whole genome shotgun (WGS) entry which is preliminary data.</text>
</comment>
<name>A0ABQ1MKD0_9SPHI</name>
<keyword evidence="1" id="KW-0812">Transmembrane</keyword>
<evidence type="ECO:0000256" key="1">
    <source>
        <dbReference type="SAM" id="Phobius"/>
    </source>
</evidence>
<feature type="transmembrane region" description="Helical" evidence="1">
    <location>
        <begin position="46"/>
        <end position="65"/>
    </location>
</feature>
<reference evidence="3" key="1">
    <citation type="journal article" date="2019" name="Int. J. Syst. Evol. Microbiol.">
        <title>The Global Catalogue of Microorganisms (GCM) 10K type strain sequencing project: providing services to taxonomists for standard genome sequencing and annotation.</title>
        <authorList>
            <consortium name="The Broad Institute Genomics Platform"/>
            <consortium name="The Broad Institute Genome Sequencing Center for Infectious Disease"/>
            <person name="Wu L."/>
            <person name="Ma J."/>
        </authorList>
    </citation>
    <scope>NUCLEOTIDE SEQUENCE [LARGE SCALE GENOMIC DNA]</scope>
    <source>
        <strain evidence="3">CGMCC 1.15342</strain>
    </source>
</reference>
<proteinExistence type="predicted"/>
<dbReference type="EMBL" id="BMIK01000017">
    <property type="protein sequence ID" value="GGC41955.1"/>
    <property type="molecule type" value="Genomic_DNA"/>
</dbReference>
<dbReference type="Proteomes" id="UP000597338">
    <property type="component" value="Unassembled WGS sequence"/>
</dbReference>
<protein>
    <recommendedName>
        <fullName evidence="4">Outer membrane protein beta-barrel domain-containing protein</fullName>
    </recommendedName>
</protein>
<accession>A0ABQ1MKD0</accession>